<dbReference type="AlphaFoldDB" id="A0ABD3MHT8"/>
<dbReference type="SUPFAM" id="SSF52047">
    <property type="entry name" value="RNI-like"/>
    <property type="match status" value="1"/>
</dbReference>
<protein>
    <submittedName>
        <fullName evidence="3">Uncharacterized protein</fullName>
    </submittedName>
</protein>
<dbReference type="EMBL" id="JALLAZ020001830">
    <property type="protein sequence ID" value="KAL3762371.1"/>
    <property type="molecule type" value="Genomic_DNA"/>
</dbReference>
<evidence type="ECO:0000256" key="1">
    <source>
        <dbReference type="ARBA" id="ARBA00022737"/>
    </source>
</evidence>
<name>A0ABD3MHT8_9STRA</name>
<dbReference type="PANTHER" id="PTHR24111">
    <property type="entry name" value="LEUCINE-RICH REPEAT-CONTAINING PROTEIN 34"/>
    <property type="match status" value="1"/>
</dbReference>
<dbReference type="InterPro" id="IPR052201">
    <property type="entry name" value="LRR-containing_regulator"/>
</dbReference>
<accession>A0ABD3MHT8</accession>
<reference evidence="3 4" key="1">
    <citation type="submission" date="2024-10" db="EMBL/GenBank/DDBJ databases">
        <title>Updated reference genomes for cyclostephanoid diatoms.</title>
        <authorList>
            <person name="Roberts W.R."/>
            <person name="Alverson A.J."/>
        </authorList>
    </citation>
    <scope>NUCLEOTIDE SEQUENCE [LARGE SCALE GENOMIC DNA]</scope>
    <source>
        <strain evidence="3 4">AJA276-08</strain>
    </source>
</reference>
<dbReference type="InterPro" id="IPR032675">
    <property type="entry name" value="LRR_dom_sf"/>
</dbReference>
<evidence type="ECO:0000256" key="2">
    <source>
        <dbReference type="SAM" id="Coils"/>
    </source>
</evidence>
<sequence>MDFDSLAKKKKIVLACKDLKDGDIEVLAEVLEKSTIVEEMNLMMNQISLSDDKFTDALAQNKSLKILNLYNNSIGVEGTKRLAKAISINTSLKELNLEGAEMGDEGVKHLATALNTNGTLEVLILRGNNINDDGAISIATYLLFNKSLRVLLLGQNNISDAGADALVSLIECNHVIDQIMLDGNKVSDIINLKMRNAFSKPSRKSHDGNFMPKCLVENILAHQDKTMADKDAAIKTLKDEISALEAKAECKDQEIALLRLLEGEILVLDQKISRRDDRLTANAREMTKKDRKIASMAAEIASLKSEHPLELLAKLLRSKDEEIALLKTNNSTASSKSMITIAYKPESDTIAKVMSDDETRRFLDGTSENIDPKTPNSSLKQTSAILKETMIANHQQIKEAVKKDVTGVIKPTSGKALTISTGDL</sequence>
<keyword evidence="4" id="KW-1185">Reference proteome</keyword>
<dbReference type="SMART" id="SM00368">
    <property type="entry name" value="LRR_RI"/>
    <property type="match status" value="4"/>
</dbReference>
<dbReference type="PANTHER" id="PTHR24111:SF0">
    <property type="entry name" value="LEUCINE-RICH REPEAT-CONTAINING PROTEIN"/>
    <property type="match status" value="1"/>
</dbReference>
<feature type="coiled-coil region" evidence="2">
    <location>
        <begin position="227"/>
        <end position="254"/>
    </location>
</feature>
<evidence type="ECO:0000313" key="3">
    <source>
        <dbReference type="EMBL" id="KAL3762371.1"/>
    </source>
</evidence>
<dbReference type="Proteomes" id="UP001530315">
    <property type="component" value="Unassembled WGS sequence"/>
</dbReference>
<gene>
    <name evidence="3" type="ORF">ACHAW5_011112</name>
</gene>
<keyword evidence="2" id="KW-0175">Coiled coil</keyword>
<evidence type="ECO:0000313" key="4">
    <source>
        <dbReference type="Proteomes" id="UP001530315"/>
    </source>
</evidence>
<dbReference type="InterPro" id="IPR001611">
    <property type="entry name" value="Leu-rich_rpt"/>
</dbReference>
<keyword evidence="1" id="KW-0677">Repeat</keyword>
<comment type="caution">
    <text evidence="3">The sequence shown here is derived from an EMBL/GenBank/DDBJ whole genome shotgun (WGS) entry which is preliminary data.</text>
</comment>
<proteinExistence type="predicted"/>
<dbReference type="Gene3D" id="3.80.10.10">
    <property type="entry name" value="Ribonuclease Inhibitor"/>
    <property type="match status" value="2"/>
</dbReference>
<dbReference type="Pfam" id="PF13516">
    <property type="entry name" value="LRR_6"/>
    <property type="match status" value="4"/>
</dbReference>
<organism evidence="3 4">
    <name type="scientific">Stephanodiscus triporus</name>
    <dbReference type="NCBI Taxonomy" id="2934178"/>
    <lineage>
        <taxon>Eukaryota</taxon>
        <taxon>Sar</taxon>
        <taxon>Stramenopiles</taxon>
        <taxon>Ochrophyta</taxon>
        <taxon>Bacillariophyta</taxon>
        <taxon>Coscinodiscophyceae</taxon>
        <taxon>Thalassiosirophycidae</taxon>
        <taxon>Stephanodiscales</taxon>
        <taxon>Stephanodiscaceae</taxon>
        <taxon>Stephanodiscus</taxon>
    </lineage>
</organism>